<dbReference type="Proteomes" id="UP000054321">
    <property type="component" value="Unassembled WGS sequence"/>
</dbReference>
<feature type="domain" description="ER-bound oxygenase mpaB/mpaB'/Rubber oxygenase catalytic" evidence="1">
    <location>
        <begin position="69"/>
        <end position="287"/>
    </location>
</feature>
<dbReference type="AlphaFoldDB" id="A0A0C3CKY1"/>
<dbReference type="InterPro" id="IPR018713">
    <property type="entry name" value="MPAB/Lcp_cat_dom"/>
</dbReference>
<organism evidence="2 3">
    <name type="scientific">Oidiodendron maius (strain Zn)</name>
    <dbReference type="NCBI Taxonomy" id="913774"/>
    <lineage>
        <taxon>Eukaryota</taxon>
        <taxon>Fungi</taxon>
        <taxon>Dikarya</taxon>
        <taxon>Ascomycota</taxon>
        <taxon>Pezizomycotina</taxon>
        <taxon>Leotiomycetes</taxon>
        <taxon>Leotiomycetes incertae sedis</taxon>
        <taxon>Myxotrichaceae</taxon>
        <taxon>Oidiodendron</taxon>
    </lineage>
</organism>
<keyword evidence="3" id="KW-1185">Reference proteome</keyword>
<proteinExistence type="predicted"/>
<dbReference type="EMBL" id="KN832878">
    <property type="protein sequence ID" value="KIM99608.1"/>
    <property type="molecule type" value="Genomic_DNA"/>
</dbReference>
<dbReference type="PANTHER" id="PTHR36151:SF3">
    <property type="entry name" value="ER-BOUND OXYGENASE MPAB_MPAB'_RUBBER OXYGENASE CATALYTIC DOMAIN-CONTAINING PROTEIN"/>
    <property type="match status" value="1"/>
</dbReference>
<reference evidence="3" key="2">
    <citation type="submission" date="2015-01" db="EMBL/GenBank/DDBJ databases">
        <title>Evolutionary Origins and Diversification of the Mycorrhizal Mutualists.</title>
        <authorList>
            <consortium name="DOE Joint Genome Institute"/>
            <consortium name="Mycorrhizal Genomics Consortium"/>
            <person name="Kohler A."/>
            <person name="Kuo A."/>
            <person name="Nagy L.G."/>
            <person name="Floudas D."/>
            <person name="Copeland A."/>
            <person name="Barry K.W."/>
            <person name="Cichocki N."/>
            <person name="Veneault-Fourrey C."/>
            <person name="LaButti K."/>
            <person name="Lindquist E.A."/>
            <person name="Lipzen A."/>
            <person name="Lundell T."/>
            <person name="Morin E."/>
            <person name="Murat C."/>
            <person name="Riley R."/>
            <person name="Ohm R."/>
            <person name="Sun H."/>
            <person name="Tunlid A."/>
            <person name="Henrissat B."/>
            <person name="Grigoriev I.V."/>
            <person name="Hibbett D.S."/>
            <person name="Martin F."/>
        </authorList>
    </citation>
    <scope>NUCLEOTIDE SEQUENCE [LARGE SCALE GENOMIC DNA]</scope>
    <source>
        <strain evidence="3">Zn</strain>
    </source>
</reference>
<dbReference type="HOGENOM" id="CLU_059206_3_1_1"/>
<accession>A0A0C3CKY1</accession>
<dbReference type="GO" id="GO:0016491">
    <property type="term" value="F:oxidoreductase activity"/>
    <property type="evidence" value="ECO:0007669"/>
    <property type="project" value="InterPro"/>
</dbReference>
<name>A0A0C3CKY1_OIDMZ</name>
<dbReference type="InParanoid" id="A0A0C3CKY1"/>
<protein>
    <recommendedName>
        <fullName evidence="1">ER-bound oxygenase mpaB/mpaB'/Rubber oxygenase catalytic domain-containing protein</fullName>
    </recommendedName>
</protein>
<dbReference type="PANTHER" id="PTHR36151">
    <property type="entry name" value="BLR2777 PROTEIN"/>
    <property type="match status" value="1"/>
</dbReference>
<dbReference type="Pfam" id="PF09995">
    <property type="entry name" value="MPAB_Lcp_cat"/>
    <property type="match status" value="1"/>
</dbReference>
<gene>
    <name evidence="2" type="ORF">OIDMADRAFT_146255</name>
</gene>
<sequence length="317" mass="35867">MAATAITPEMSGVTDTSNEKDVMVTSQSMRSTTVTPDDREKAVVLKKSGVVNRPDPFSPSFNPVEMQKVVQEGILLSAGAAAILLQVANPGVGQGVNEHSNFAYRPADRLRTTMTYIYCMCFGTVEEKKVIIEMVHRTHAPVKGDSYAADDKDLQLWVAATLYAAGLHIYEKIFGKLSEAKAELIYQQHAVLATTLRVPPEMWPENRKAFWEYWDTMIASFPITPHATKVAKDLLYNKKAPIWIRINMPVVRLVTAEWLPPHMRDAYGLKTSKARRLVYSMLLGLMRGVYPHMPLAIRRYPMKYYLKDMRRRMNNAA</sequence>
<reference evidence="2 3" key="1">
    <citation type="submission" date="2014-04" db="EMBL/GenBank/DDBJ databases">
        <authorList>
            <consortium name="DOE Joint Genome Institute"/>
            <person name="Kuo A."/>
            <person name="Martino E."/>
            <person name="Perotto S."/>
            <person name="Kohler A."/>
            <person name="Nagy L.G."/>
            <person name="Floudas D."/>
            <person name="Copeland A."/>
            <person name="Barry K.W."/>
            <person name="Cichocki N."/>
            <person name="Veneault-Fourrey C."/>
            <person name="LaButti K."/>
            <person name="Lindquist E.A."/>
            <person name="Lipzen A."/>
            <person name="Lundell T."/>
            <person name="Morin E."/>
            <person name="Murat C."/>
            <person name="Sun H."/>
            <person name="Tunlid A."/>
            <person name="Henrissat B."/>
            <person name="Grigoriev I.V."/>
            <person name="Hibbett D.S."/>
            <person name="Martin F."/>
            <person name="Nordberg H.P."/>
            <person name="Cantor M.N."/>
            <person name="Hua S.X."/>
        </authorList>
    </citation>
    <scope>NUCLEOTIDE SEQUENCE [LARGE SCALE GENOMIC DNA]</scope>
    <source>
        <strain evidence="2 3">Zn</strain>
    </source>
</reference>
<evidence type="ECO:0000313" key="2">
    <source>
        <dbReference type="EMBL" id="KIM99608.1"/>
    </source>
</evidence>
<evidence type="ECO:0000313" key="3">
    <source>
        <dbReference type="Proteomes" id="UP000054321"/>
    </source>
</evidence>
<evidence type="ECO:0000259" key="1">
    <source>
        <dbReference type="Pfam" id="PF09995"/>
    </source>
</evidence>
<dbReference type="OrthoDB" id="5131368at2759"/>